<feature type="coiled-coil region" evidence="1">
    <location>
        <begin position="61"/>
        <end position="88"/>
    </location>
</feature>
<dbReference type="OrthoDB" id="4837397at2759"/>
<organism evidence="4 5">
    <name type="scientific">Colletotrichum salicis</name>
    <dbReference type="NCBI Taxonomy" id="1209931"/>
    <lineage>
        <taxon>Eukaryota</taxon>
        <taxon>Fungi</taxon>
        <taxon>Dikarya</taxon>
        <taxon>Ascomycota</taxon>
        <taxon>Pezizomycotina</taxon>
        <taxon>Sordariomycetes</taxon>
        <taxon>Hypocreomycetidae</taxon>
        <taxon>Glomerellales</taxon>
        <taxon>Glomerellaceae</taxon>
        <taxon>Colletotrichum</taxon>
        <taxon>Colletotrichum acutatum species complex</taxon>
    </lineage>
</organism>
<dbReference type="InterPro" id="IPR046529">
    <property type="entry name" value="DUF6594"/>
</dbReference>
<evidence type="ECO:0000313" key="4">
    <source>
        <dbReference type="EMBL" id="KXH61721.1"/>
    </source>
</evidence>
<comment type="caution">
    <text evidence="4">The sequence shown here is derived from an EMBL/GenBank/DDBJ whole genome shotgun (WGS) entry which is preliminary data.</text>
</comment>
<feature type="transmembrane region" description="Helical" evidence="2">
    <location>
        <begin position="238"/>
        <end position="257"/>
    </location>
</feature>
<name>A0A135UMU4_9PEZI</name>
<proteinExistence type="predicted"/>
<protein>
    <recommendedName>
        <fullName evidence="3">DUF6594 domain-containing protein</fullName>
    </recommendedName>
</protein>
<keyword evidence="5" id="KW-1185">Reference proteome</keyword>
<feature type="transmembrane region" description="Helical" evidence="2">
    <location>
        <begin position="269"/>
        <end position="288"/>
    </location>
</feature>
<reference evidence="4 5" key="1">
    <citation type="submission" date="2014-02" db="EMBL/GenBank/DDBJ databases">
        <title>The genome sequence of Colletotrichum salicis CBS 607.94.</title>
        <authorList>
            <person name="Baroncelli R."/>
            <person name="Thon M.R."/>
        </authorList>
    </citation>
    <scope>NUCLEOTIDE SEQUENCE [LARGE SCALE GENOMIC DNA]</scope>
    <source>
        <strain evidence="4 5">CBS 607.94</strain>
    </source>
</reference>
<keyword evidence="2" id="KW-1133">Transmembrane helix</keyword>
<evidence type="ECO:0000313" key="5">
    <source>
        <dbReference type="Proteomes" id="UP000070121"/>
    </source>
</evidence>
<feature type="domain" description="DUF6594" evidence="3">
    <location>
        <begin position="34"/>
        <end position="300"/>
    </location>
</feature>
<keyword evidence="1" id="KW-0175">Coiled coil</keyword>
<evidence type="ECO:0000256" key="2">
    <source>
        <dbReference type="SAM" id="Phobius"/>
    </source>
</evidence>
<accession>A0A135UMU4</accession>
<evidence type="ECO:0000256" key="1">
    <source>
        <dbReference type="SAM" id="Coils"/>
    </source>
</evidence>
<dbReference type="PANTHER" id="PTHR34502">
    <property type="entry name" value="DUF6594 DOMAIN-CONTAINING PROTEIN-RELATED"/>
    <property type="match status" value="1"/>
</dbReference>
<keyword evidence="2" id="KW-0472">Membrane</keyword>
<keyword evidence="2" id="KW-0812">Transmembrane</keyword>
<dbReference type="Pfam" id="PF20237">
    <property type="entry name" value="DUF6594"/>
    <property type="match status" value="1"/>
</dbReference>
<dbReference type="Proteomes" id="UP000070121">
    <property type="component" value="Unassembled WGS sequence"/>
</dbReference>
<dbReference type="STRING" id="1209931.A0A135UMU4"/>
<dbReference type="AlphaFoldDB" id="A0A135UMU4"/>
<gene>
    <name evidence="4" type="ORF">CSAL01_07648</name>
</gene>
<dbReference type="PANTHER" id="PTHR34502:SF4">
    <property type="entry name" value="DUF6594 DOMAIN-CONTAINING PROTEIN"/>
    <property type="match status" value="1"/>
</dbReference>
<evidence type="ECO:0000259" key="3">
    <source>
        <dbReference type="Pfam" id="PF20237"/>
    </source>
</evidence>
<sequence length="321" mass="36643">MSSPQNIELETIPAEETSLTEAEIEEAPWKYIGYKGYSRFISSEDDFFLLRRFDTLNVRVALVLQDEIASLEEKLNELDKEYSEKTAEDYNNSTIRGDVEDRSELLEEICNKLPKYSTAPSALRYPNSMADRSDIADEFLIQQTTLKKYPRAPQHNVKSMQTWHSNHQNAIAADESKYLDYGSDLIAVSHREKTPLRRVLDSSLRVRTLPLWRHREDDVPGYDKGHVSYYSDKRIDRFASAIIIATGVLMLITPIWILQAAKHATSKLAVITIFIFIFLLVLSLAMVAKPFEALGATAAYDYLCRQIPSSMANASIDTRQY</sequence>
<dbReference type="EMBL" id="JFFI01001255">
    <property type="protein sequence ID" value="KXH61721.1"/>
    <property type="molecule type" value="Genomic_DNA"/>
</dbReference>